<protein>
    <submittedName>
        <fullName evidence="1">Uncharacterized protein</fullName>
    </submittedName>
</protein>
<dbReference type="AlphaFoldDB" id="A0AAD5C2B1"/>
<sequence>MPTSYVSSKVVASTALSFYDPLQEPYCL</sequence>
<evidence type="ECO:0000313" key="1">
    <source>
        <dbReference type="EMBL" id="KAI7732756.1"/>
    </source>
</evidence>
<feature type="non-terminal residue" evidence="1">
    <location>
        <position position="28"/>
    </location>
</feature>
<accession>A0AAD5C2B1</accession>
<keyword evidence="2" id="KW-1185">Reference proteome</keyword>
<proteinExistence type="predicted"/>
<organism evidence="1 2">
    <name type="scientific">Ambrosia artemisiifolia</name>
    <name type="common">Common ragweed</name>
    <dbReference type="NCBI Taxonomy" id="4212"/>
    <lineage>
        <taxon>Eukaryota</taxon>
        <taxon>Viridiplantae</taxon>
        <taxon>Streptophyta</taxon>
        <taxon>Embryophyta</taxon>
        <taxon>Tracheophyta</taxon>
        <taxon>Spermatophyta</taxon>
        <taxon>Magnoliopsida</taxon>
        <taxon>eudicotyledons</taxon>
        <taxon>Gunneridae</taxon>
        <taxon>Pentapetalae</taxon>
        <taxon>asterids</taxon>
        <taxon>campanulids</taxon>
        <taxon>Asterales</taxon>
        <taxon>Asteraceae</taxon>
        <taxon>Asteroideae</taxon>
        <taxon>Heliantheae alliance</taxon>
        <taxon>Heliantheae</taxon>
        <taxon>Ambrosia</taxon>
    </lineage>
</organism>
<dbReference type="EMBL" id="JAMZMK010010167">
    <property type="protein sequence ID" value="KAI7732756.1"/>
    <property type="molecule type" value="Genomic_DNA"/>
</dbReference>
<name>A0AAD5C2B1_AMBAR</name>
<dbReference type="Proteomes" id="UP001206925">
    <property type="component" value="Unassembled WGS sequence"/>
</dbReference>
<evidence type="ECO:0000313" key="2">
    <source>
        <dbReference type="Proteomes" id="UP001206925"/>
    </source>
</evidence>
<comment type="caution">
    <text evidence="1">The sequence shown here is derived from an EMBL/GenBank/DDBJ whole genome shotgun (WGS) entry which is preliminary data.</text>
</comment>
<gene>
    <name evidence="1" type="ORF">M8C21_005626</name>
</gene>
<reference evidence="1" key="1">
    <citation type="submission" date="2022-06" db="EMBL/GenBank/DDBJ databases">
        <title>Uncovering the hologenomic basis of an extraordinary plant invasion.</title>
        <authorList>
            <person name="Bieker V.C."/>
            <person name="Martin M.D."/>
            <person name="Gilbert T."/>
            <person name="Hodgins K."/>
            <person name="Battlay P."/>
            <person name="Petersen B."/>
            <person name="Wilson J."/>
        </authorList>
    </citation>
    <scope>NUCLEOTIDE SEQUENCE</scope>
    <source>
        <strain evidence="1">AA19_3_7</strain>
        <tissue evidence="1">Leaf</tissue>
    </source>
</reference>